<sequence length="137" mass="15919">MDKIKIHIYTGLLFITLGVVAVLVRRKSSEIEWVEYISDATGTIGWAALFTIFFSFIFLNSRNWKFITPIISLLFCWSVEFLQMTNIPGNLEKEFPPSHYLLGSNFDSADLPWYGLGVLLSWFILLKFIDKKRMDKI</sequence>
<feature type="transmembrane region" description="Helical" evidence="1">
    <location>
        <begin position="36"/>
        <end position="59"/>
    </location>
</feature>
<proteinExistence type="predicted"/>
<protein>
    <submittedName>
        <fullName evidence="2">DUF2809 domain-containing protein</fullName>
    </submittedName>
</protein>
<accession>A0A7H2BJQ6</accession>
<evidence type="ECO:0000313" key="2">
    <source>
        <dbReference type="EMBL" id="QNV39902.1"/>
    </source>
</evidence>
<keyword evidence="1" id="KW-1133">Transmembrane helix</keyword>
<feature type="transmembrane region" description="Helical" evidence="1">
    <location>
        <begin position="111"/>
        <end position="129"/>
    </location>
</feature>
<evidence type="ECO:0000256" key="1">
    <source>
        <dbReference type="SAM" id="Phobius"/>
    </source>
</evidence>
<dbReference type="Pfam" id="PF10990">
    <property type="entry name" value="DUF2809"/>
    <property type="match status" value="1"/>
</dbReference>
<dbReference type="EMBL" id="CP061538">
    <property type="protein sequence ID" value="QNV39902.1"/>
    <property type="molecule type" value="Genomic_DNA"/>
</dbReference>
<reference evidence="2 3" key="1">
    <citation type="submission" date="2020-09" db="EMBL/GenBank/DDBJ databases">
        <title>Investigation of environmental microbe.</title>
        <authorList>
            <person name="Ou Y."/>
            <person name="Kang Q."/>
        </authorList>
    </citation>
    <scope>NUCLEOTIDE SEQUENCE [LARGE SCALE GENOMIC DNA]</scope>
    <source>
        <strain evidence="2 3">KJZ-9</strain>
    </source>
</reference>
<organism evidence="2 3">
    <name type="scientific">Rothia amarae</name>
    <dbReference type="NCBI Taxonomy" id="169480"/>
    <lineage>
        <taxon>Bacteria</taxon>
        <taxon>Bacillati</taxon>
        <taxon>Actinomycetota</taxon>
        <taxon>Actinomycetes</taxon>
        <taxon>Micrococcales</taxon>
        <taxon>Micrococcaceae</taxon>
        <taxon>Rothia</taxon>
    </lineage>
</organism>
<dbReference type="InterPro" id="IPR021257">
    <property type="entry name" value="DUF2809"/>
</dbReference>
<evidence type="ECO:0000313" key="3">
    <source>
        <dbReference type="Proteomes" id="UP000516421"/>
    </source>
</evidence>
<keyword evidence="3" id="KW-1185">Reference proteome</keyword>
<name>A0A7H2BJQ6_9MICC</name>
<dbReference type="Proteomes" id="UP000516421">
    <property type="component" value="Chromosome"/>
</dbReference>
<dbReference type="KEGG" id="rama:IDM48_00050"/>
<gene>
    <name evidence="2" type="ORF">IDM48_00050</name>
</gene>
<dbReference type="AlphaFoldDB" id="A0A7H2BJQ6"/>
<feature type="transmembrane region" description="Helical" evidence="1">
    <location>
        <begin position="6"/>
        <end position="24"/>
    </location>
</feature>
<keyword evidence="1" id="KW-0812">Transmembrane</keyword>
<dbReference type="RefSeq" id="WP_190617496.1">
    <property type="nucleotide sequence ID" value="NZ_CP061538.1"/>
</dbReference>
<keyword evidence="1" id="KW-0472">Membrane</keyword>